<feature type="domain" description="PAS" evidence="7">
    <location>
        <begin position="12"/>
        <end position="57"/>
    </location>
</feature>
<evidence type="ECO:0000313" key="9">
    <source>
        <dbReference type="Proteomes" id="UP000070427"/>
    </source>
</evidence>
<dbReference type="PROSITE" id="PS00688">
    <property type="entry name" value="SIGMA54_INTERACT_3"/>
    <property type="match status" value="1"/>
</dbReference>
<evidence type="ECO:0000256" key="3">
    <source>
        <dbReference type="ARBA" id="ARBA00023015"/>
    </source>
</evidence>
<evidence type="ECO:0000259" key="7">
    <source>
        <dbReference type="PROSITE" id="PS50112"/>
    </source>
</evidence>
<dbReference type="GO" id="GO:0005524">
    <property type="term" value="F:ATP binding"/>
    <property type="evidence" value="ECO:0007669"/>
    <property type="project" value="UniProtKB-KW"/>
</dbReference>
<feature type="domain" description="Sigma-54 factor interaction" evidence="6">
    <location>
        <begin position="146"/>
        <end position="376"/>
    </location>
</feature>
<dbReference type="PANTHER" id="PTHR32071:SF121">
    <property type="entry name" value="SIGMA L-DEPENDENT TRANSCRIPTIONAL REGULATOR YQIR-RELATED"/>
    <property type="match status" value="1"/>
</dbReference>
<dbReference type="Gene3D" id="3.30.450.20">
    <property type="entry name" value="PAS domain"/>
    <property type="match status" value="1"/>
</dbReference>
<comment type="caution">
    <text evidence="8">The sequence shown here is derived from an EMBL/GenBank/DDBJ whole genome shotgun (WGS) entry which is preliminary data.</text>
</comment>
<evidence type="ECO:0000259" key="6">
    <source>
        <dbReference type="PROSITE" id="PS50045"/>
    </source>
</evidence>
<dbReference type="Pfam" id="PF25601">
    <property type="entry name" value="AAA_lid_14"/>
    <property type="match status" value="1"/>
</dbReference>
<dbReference type="Proteomes" id="UP000070427">
    <property type="component" value="Unassembled WGS sequence"/>
</dbReference>
<dbReference type="InParanoid" id="A0A140LDZ1"/>
<dbReference type="PROSITE" id="PS00675">
    <property type="entry name" value="SIGMA54_INTERACT_1"/>
    <property type="match status" value="1"/>
</dbReference>
<dbReference type="InterPro" id="IPR058031">
    <property type="entry name" value="AAA_lid_NorR"/>
</dbReference>
<keyword evidence="2" id="KW-0067">ATP-binding</keyword>
<dbReference type="GO" id="GO:0043565">
    <property type="term" value="F:sequence-specific DNA binding"/>
    <property type="evidence" value="ECO:0007669"/>
    <property type="project" value="InterPro"/>
</dbReference>
<dbReference type="SUPFAM" id="SSF55785">
    <property type="entry name" value="PYP-like sensor domain (PAS domain)"/>
    <property type="match status" value="1"/>
</dbReference>
<dbReference type="InterPro" id="IPR025662">
    <property type="entry name" value="Sigma_54_int_dom_ATP-bd_1"/>
</dbReference>
<dbReference type="STRING" id="520764.AN618_01040"/>
<evidence type="ECO:0000313" key="8">
    <source>
        <dbReference type="EMBL" id="KXG78766.1"/>
    </source>
</evidence>
<keyword evidence="9" id="KW-1185">Reference proteome</keyword>
<reference evidence="8 9" key="1">
    <citation type="submission" date="2015-12" db="EMBL/GenBank/DDBJ databases">
        <title>Draft genome sequnece of Fervidicola ferrireducens strain Y170.</title>
        <authorList>
            <person name="Patel B.K."/>
        </authorList>
    </citation>
    <scope>NUCLEOTIDE SEQUENCE [LARGE SCALE GENOMIC DNA]</scope>
    <source>
        <strain evidence="8 9">Y170</strain>
    </source>
</reference>
<dbReference type="InterPro" id="IPR009057">
    <property type="entry name" value="Homeodomain-like_sf"/>
</dbReference>
<dbReference type="SUPFAM" id="SSF52540">
    <property type="entry name" value="P-loop containing nucleoside triphosphate hydrolases"/>
    <property type="match status" value="1"/>
</dbReference>
<evidence type="ECO:0000256" key="1">
    <source>
        <dbReference type="ARBA" id="ARBA00022741"/>
    </source>
</evidence>
<sequence>MAPSLKGEAEYVIELLKNIIEMIPDAVMVADREGKCIMVNQAYKNLSGLSEEDVVGKPADVDIAENDSVLIKSIREGREFSNLFRRVGPERREVLCSAKPIYIRGELVGSVGVMHDISEIKRMSRELELKTKMLRNLESKYTLDDILGNSEKIMKAKEEAKACAGVSATVLLVGESGTGKELFAHAIHNMSPRASGPFVRVNCAAINKELLESELFGYEGGAFTGSLRYGKKGYFEQADGGTLFLDEISEFSLPAQAKLLRVLQEQEVMRIGSTVPKKVDVRIIAATNRNLEEEVRKGNFRHDLYYRLNVVRITIPPLRERKEDIPLLCKSIIKKYNQKYGRGINSISKKAMEILMSYDWPGNVRELENVISRAMINMDISEKEIKPEHLPELADHQGAMRQLADGEIVISLNGKTWEQVKREFESKVLSYFLNRKKSKTEIAKDLGITRRALYKKLKLLESSEITE</sequence>
<dbReference type="PROSITE" id="PS00676">
    <property type="entry name" value="SIGMA54_INTERACT_2"/>
    <property type="match status" value="1"/>
</dbReference>
<dbReference type="InterPro" id="IPR000014">
    <property type="entry name" value="PAS"/>
</dbReference>
<dbReference type="PANTHER" id="PTHR32071">
    <property type="entry name" value="TRANSCRIPTIONAL REGULATORY PROTEIN"/>
    <property type="match status" value="1"/>
</dbReference>
<gene>
    <name evidence="8" type="primary">rocR_2</name>
    <name evidence="8" type="ORF">AN618_01040</name>
</gene>
<accession>A0A140LDZ1</accession>
<dbReference type="SUPFAM" id="SSF46689">
    <property type="entry name" value="Homeodomain-like"/>
    <property type="match status" value="1"/>
</dbReference>
<dbReference type="InterPro" id="IPR003593">
    <property type="entry name" value="AAA+_ATPase"/>
</dbReference>
<dbReference type="NCBIfam" id="TIGR00229">
    <property type="entry name" value="sensory_box"/>
    <property type="match status" value="1"/>
</dbReference>
<keyword evidence="3" id="KW-0805">Transcription regulation</keyword>
<dbReference type="InterPro" id="IPR002078">
    <property type="entry name" value="Sigma_54_int"/>
</dbReference>
<dbReference type="Gene3D" id="3.40.50.300">
    <property type="entry name" value="P-loop containing nucleotide triphosphate hydrolases"/>
    <property type="match status" value="1"/>
</dbReference>
<dbReference type="PROSITE" id="PS50045">
    <property type="entry name" value="SIGMA54_INTERACT_4"/>
    <property type="match status" value="1"/>
</dbReference>
<keyword evidence="1" id="KW-0547">Nucleotide-binding</keyword>
<organism evidence="8 9">
    <name type="scientific">Fervidicola ferrireducens</name>
    <dbReference type="NCBI Taxonomy" id="520764"/>
    <lineage>
        <taxon>Bacteria</taxon>
        <taxon>Bacillati</taxon>
        <taxon>Bacillota</taxon>
        <taxon>Clostridia</taxon>
        <taxon>Thermosediminibacterales</taxon>
        <taxon>Thermosediminibacteraceae</taxon>
        <taxon>Fervidicola</taxon>
    </lineage>
</organism>
<dbReference type="InterPro" id="IPR013767">
    <property type="entry name" value="PAS_fold"/>
</dbReference>
<dbReference type="Gene3D" id="1.10.8.60">
    <property type="match status" value="1"/>
</dbReference>
<dbReference type="InterPro" id="IPR035965">
    <property type="entry name" value="PAS-like_dom_sf"/>
</dbReference>
<dbReference type="RefSeq" id="WP_066350747.1">
    <property type="nucleotide sequence ID" value="NZ_LOED01000001.1"/>
</dbReference>
<evidence type="ECO:0000256" key="4">
    <source>
        <dbReference type="ARBA" id="ARBA00023125"/>
    </source>
</evidence>
<evidence type="ECO:0000256" key="2">
    <source>
        <dbReference type="ARBA" id="ARBA00022840"/>
    </source>
</evidence>
<dbReference type="SMART" id="SM00091">
    <property type="entry name" value="PAS"/>
    <property type="match status" value="1"/>
</dbReference>
<dbReference type="FunFam" id="3.40.50.300:FF:000006">
    <property type="entry name" value="DNA-binding transcriptional regulator NtrC"/>
    <property type="match status" value="1"/>
</dbReference>
<dbReference type="Pfam" id="PF00989">
    <property type="entry name" value="PAS"/>
    <property type="match status" value="1"/>
</dbReference>
<dbReference type="InterPro" id="IPR025944">
    <property type="entry name" value="Sigma_54_int_dom_CS"/>
</dbReference>
<dbReference type="GO" id="GO:0006355">
    <property type="term" value="P:regulation of DNA-templated transcription"/>
    <property type="evidence" value="ECO:0007669"/>
    <property type="project" value="InterPro"/>
</dbReference>
<dbReference type="CDD" id="cd00009">
    <property type="entry name" value="AAA"/>
    <property type="match status" value="1"/>
</dbReference>
<proteinExistence type="predicted"/>
<dbReference type="EMBL" id="LOED01000001">
    <property type="protein sequence ID" value="KXG78766.1"/>
    <property type="molecule type" value="Genomic_DNA"/>
</dbReference>
<dbReference type="PROSITE" id="PS50112">
    <property type="entry name" value="PAS"/>
    <property type="match status" value="1"/>
</dbReference>
<dbReference type="OrthoDB" id="9803970at2"/>
<keyword evidence="5" id="KW-0804">Transcription</keyword>
<dbReference type="AlphaFoldDB" id="A0A140LDZ1"/>
<dbReference type="Pfam" id="PF00158">
    <property type="entry name" value="Sigma54_activat"/>
    <property type="match status" value="1"/>
</dbReference>
<dbReference type="InterPro" id="IPR002197">
    <property type="entry name" value="HTH_Fis"/>
</dbReference>
<dbReference type="InterPro" id="IPR027417">
    <property type="entry name" value="P-loop_NTPase"/>
</dbReference>
<dbReference type="InterPro" id="IPR025943">
    <property type="entry name" value="Sigma_54_int_dom_ATP-bd_2"/>
</dbReference>
<dbReference type="Pfam" id="PF02954">
    <property type="entry name" value="HTH_8"/>
    <property type="match status" value="1"/>
</dbReference>
<keyword evidence="4" id="KW-0238">DNA-binding</keyword>
<evidence type="ECO:0000256" key="5">
    <source>
        <dbReference type="ARBA" id="ARBA00023163"/>
    </source>
</evidence>
<protein>
    <submittedName>
        <fullName evidence="8">Arginine utilization regulatory protein RocR</fullName>
    </submittedName>
</protein>
<dbReference type="Gene3D" id="1.10.10.60">
    <property type="entry name" value="Homeodomain-like"/>
    <property type="match status" value="1"/>
</dbReference>
<dbReference type="CDD" id="cd00130">
    <property type="entry name" value="PAS"/>
    <property type="match status" value="1"/>
</dbReference>
<dbReference type="SMART" id="SM00382">
    <property type="entry name" value="AAA"/>
    <property type="match status" value="1"/>
</dbReference>
<name>A0A140LDZ1_9FIRM</name>